<gene>
    <name evidence="1" type="ORF">BS50DRAFT_579610</name>
</gene>
<proteinExistence type="predicted"/>
<organism evidence="1 2">
    <name type="scientific">Corynespora cassiicola Philippines</name>
    <dbReference type="NCBI Taxonomy" id="1448308"/>
    <lineage>
        <taxon>Eukaryota</taxon>
        <taxon>Fungi</taxon>
        <taxon>Dikarya</taxon>
        <taxon>Ascomycota</taxon>
        <taxon>Pezizomycotina</taxon>
        <taxon>Dothideomycetes</taxon>
        <taxon>Pleosporomycetidae</taxon>
        <taxon>Pleosporales</taxon>
        <taxon>Corynesporascaceae</taxon>
        <taxon>Corynespora</taxon>
    </lineage>
</organism>
<protein>
    <submittedName>
        <fullName evidence="1">Uncharacterized protein</fullName>
    </submittedName>
</protein>
<dbReference type="AlphaFoldDB" id="A0A2T2N3W5"/>
<name>A0A2T2N3W5_CORCC</name>
<dbReference type="EMBL" id="KZ678151">
    <property type="protein sequence ID" value="PSN60123.1"/>
    <property type="molecule type" value="Genomic_DNA"/>
</dbReference>
<dbReference type="Proteomes" id="UP000240883">
    <property type="component" value="Unassembled WGS sequence"/>
</dbReference>
<sequence>MSGIVISQSFEAALLSQSGYIACETSPIKCDVYALLIGLSQKMINSYQITQPLLAPVRGHCRIRWRLSHESPMRSPACHDATQASTN</sequence>
<evidence type="ECO:0000313" key="1">
    <source>
        <dbReference type="EMBL" id="PSN60123.1"/>
    </source>
</evidence>
<accession>A0A2T2N3W5</accession>
<reference evidence="1 2" key="1">
    <citation type="journal article" date="2018" name="Front. Microbiol.">
        <title>Genome-Wide Analysis of Corynespora cassiicola Leaf Fall Disease Putative Effectors.</title>
        <authorList>
            <person name="Lopez D."/>
            <person name="Ribeiro S."/>
            <person name="Label P."/>
            <person name="Fumanal B."/>
            <person name="Venisse J.S."/>
            <person name="Kohler A."/>
            <person name="de Oliveira R.R."/>
            <person name="Labutti K."/>
            <person name="Lipzen A."/>
            <person name="Lail K."/>
            <person name="Bauer D."/>
            <person name="Ohm R.A."/>
            <person name="Barry K.W."/>
            <person name="Spatafora J."/>
            <person name="Grigoriev I.V."/>
            <person name="Martin F.M."/>
            <person name="Pujade-Renaud V."/>
        </authorList>
    </citation>
    <scope>NUCLEOTIDE SEQUENCE [LARGE SCALE GENOMIC DNA]</scope>
    <source>
        <strain evidence="1 2">Philippines</strain>
    </source>
</reference>
<keyword evidence="2" id="KW-1185">Reference proteome</keyword>
<evidence type="ECO:0000313" key="2">
    <source>
        <dbReference type="Proteomes" id="UP000240883"/>
    </source>
</evidence>
<feature type="non-terminal residue" evidence="1">
    <location>
        <position position="87"/>
    </location>
</feature>